<evidence type="ECO:0000313" key="5">
    <source>
        <dbReference type="EMBL" id="GFJ82000.1"/>
    </source>
</evidence>
<keyword evidence="3" id="KW-0732">Signal</keyword>
<sequence>MSKRLSRALVIISAGIATLMLTPAAPAVAHVTITPATVTAGGRATFTVKVPNERDSASTVKVEVVFPEGAALSSLSLRSVPGWTATVKRRPVSATATQPAAHGHSAATDAVTGIVWQSTTGVRPGEFQTFDVATGPLPKEPTTLVFKAVQTYSNGEVVRWIETPRDGEPKPEHPAMVVIVAPSGRPVTAAVLDTGNGGDPVRSMAGLIVALLALIVATAGFVRRRPAVTASPPPPDAIATNRAAQPLSAGKR</sequence>
<dbReference type="Gene3D" id="2.60.40.2230">
    <property type="entry name" value="Uncharacterised protein YcnI-like PF07987, DUF1775"/>
    <property type="match status" value="1"/>
</dbReference>
<gene>
    <name evidence="5" type="ORF">Phou_061800</name>
</gene>
<keyword evidence="2" id="KW-0812">Transmembrane</keyword>
<keyword evidence="2" id="KW-0472">Membrane</keyword>
<keyword evidence="2" id="KW-1133">Transmembrane helix</keyword>
<dbReference type="InterPro" id="IPR038507">
    <property type="entry name" value="YcnI-like_sf"/>
</dbReference>
<dbReference type="Pfam" id="PF07987">
    <property type="entry name" value="DUF1775"/>
    <property type="match status" value="1"/>
</dbReference>
<dbReference type="AlphaFoldDB" id="A0A6V8KEW7"/>
<dbReference type="InterPro" id="IPR012533">
    <property type="entry name" value="YcnI-copper_dom"/>
</dbReference>
<feature type="chain" id="PRO_5028869623" description="YncI copper-binding domain-containing protein" evidence="3">
    <location>
        <begin position="30"/>
        <end position="252"/>
    </location>
</feature>
<evidence type="ECO:0000256" key="2">
    <source>
        <dbReference type="SAM" id="Phobius"/>
    </source>
</evidence>
<reference evidence="5 6" key="2">
    <citation type="submission" date="2020-03" db="EMBL/GenBank/DDBJ databases">
        <authorList>
            <person name="Ichikawa N."/>
            <person name="Kimura A."/>
            <person name="Kitahashi Y."/>
            <person name="Uohara A."/>
        </authorList>
    </citation>
    <scope>NUCLEOTIDE SEQUENCE [LARGE SCALE GENOMIC DNA]</scope>
    <source>
        <strain evidence="5 6">NBRC 108639</strain>
    </source>
</reference>
<evidence type="ECO:0000256" key="3">
    <source>
        <dbReference type="SAM" id="SignalP"/>
    </source>
</evidence>
<organism evidence="5 6">
    <name type="scientific">Phytohabitans houttuyneae</name>
    <dbReference type="NCBI Taxonomy" id="1076126"/>
    <lineage>
        <taxon>Bacteria</taxon>
        <taxon>Bacillati</taxon>
        <taxon>Actinomycetota</taxon>
        <taxon>Actinomycetes</taxon>
        <taxon>Micromonosporales</taxon>
        <taxon>Micromonosporaceae</taxon>
    </lineage>
</organism>
<evidence type="ECO:0000313" key="6">
    <source>
        <dbReference type="Proteomes" id="UP000482800"/>
    </source>
</evidence>
<dbReference type="EMBL" id="BLPF01000002">
    <property type="protein sequence ID" value="GFJ82000.1"/>
    <property type="molecule type" value="Genomic_DNA"/>
</dbReference>
<dbReference type="CDD" id="cd08545">
    <property type="entry name" value="YcnI_like"/>
    <property type="match status" value="1"/>
</dbReference>
<reference evidence="5 6" key="1">
    <citation type="submission" date="2020-03" db="EMBL/GenBank/DDBJ databases">
        <title>Whole genome shotgun sequence of Phytohabitans houttuyneae NBRC 108639.</title>
        <authorList>
            <person name="Komaki H."/>
            <person name="Tamura T."/>
        </authorList>
    </citation>
    <scope>NUCLEOTIDE SEQUENCE [LARGE SCALE GENOMIC DNA]</scope>
    <source>
        <strain evidence="5 6">NBRC 108639</strain>
    </source>
</reference>
<feature type="transmembrane region" description="Helical" evidence="2">
    <location>
        <begin position="204"/>
        <end position="222"/>
    </location>
</feature>
<dbReference type="RefSeq" id="WP_173061942.1">
    <property type="nucleotide sequence ID" value="NZ_BAABGO010000042.1"/>
</dbReference>
<evidence type="ECO:0000256" key="1">
    <source>
        <dbReference type="SAM" id="MobiDB-lite"/>
    </source>
</evidence>
<dbReference type="Proteomes" id="UP000482800">
    <property type="component" value="Unassembled WGS sequence"/>
</dbReference>
<feature type="domain" description="YncI copper-binding" evidence="4">
    <location>
        <begin position="30"/>
        <end position="178"/>
    </location>
</feature>
<name>A0A6V8KEW7_9ACTN</name>
<comment type="caution">
    <text evidence="5">The sequence shown here is derived from an EMBL/GenBank/DDBJ whole genome shotgun (WGS) entry which is preliminary data.</text>
</comment>
<feature type="signal peptide" evidence="3">
    <location>
        <begin position="1"/>
        <end position="29"/>
    </location>
</feature>
<feature type="region of interest" description="Disordered" evidence="1">
    <location>
        <begin position="227"/>
        <end position="252"/>
    </location>
</feature>
<proteinExistence type="predicted"/>
<keyword evidence="6" id="KW-1185">Reference proteome</keyword>
<evidence type="ECO:0000259" key="4">
    <source>
        <dbReference type="Pfam" id="PF07987"/>
    </source>
</evidence>
<accession>A0A6V8KEW7</accession>
<protein>
    <recommendedName>
        <fullName evidence="4">YncI copper-binding domain-containing protein</fullName>
    </recommendedName>
</protein>